<dbReference type="AlphaFoldDB" id="A0A9P8PBW5"/>
<dbReference type="Proteomes" id="UP000769157">
    <property type="component" value="Unassembled WGS sequence"/>
</dbReference>
<reference evidence="1" key="2">
    <citation type="submission" date="2021-01" db="EMBL/GenBank/DDBJ databases">
        <authorList>
            <person name="Schikora-Tamarit M.A."/>
        </authorList>
    </citation>
    <scope>NUCLEOTIDE SEQUENCE</scope>
    <source>
        <strain evidence="1">CBS6075</strain>
    </source>
</reference>
<accession>A0A9P8PBW5</accession>
<name>A0A9P8PBW5_9ASCO</name>
<dbReference type="GeneID" id="70234135"/>
<proteinExistence type="predicted"/>
<evidence type="ECO:0000313" key="1">
    <source>
        <dbReference type="EMBL" id="KAH3668414.1"/>
    </source>
</evidence>
<dbReference type="RefSeq" id="XP_046062828.1">
    <property type="nucleotide sequence ID" value="XM_046203009.1"/>
</dbReference>
<comment type="caution">
    <text evidence="1">The sequence shown here is derived from an EMBL/GenBank/DDBJ whole genome shotgun (WGS) entry which is preliminary data.</text>
</comment>
<reference evidence="1" key="1">
    <citation type="journal article" date="2021" name="Open Biol.">
        <title>Shared evolutionary footprints suggest mitochondrial oxidative damage underlies multiple complex I losses in fungi.</title>
        <authorList>
            <person name="Schikora-Tamarit M.A."/>
            <person name="Marcet-Houben M."/>
            <person name="Nosek J."/>
            <person name="Gabaldon T."/>
        </authorList>
    </citation>
    <scope>NUCLEOTIDE SEQUENCE</scope>
    <source>
        <strain evidence="1">CBS6075</strain>
    </source>
</reference>
<protein>
    <submittedName>
        <fullName evidence="1">Uncharacterized protein</fullName>
    </submittedName>
</protein>
<dbReference type="EMBL" id="JAEUBE010000158">
    <property type="protein sequence ID" value="KAH3668414.1"/>
    <property type="molecule type" value="Genomic_DNA"/>
</dbReference>
<sequence length="108" mass="11675">MFSSTISSLVSLAPATSYSRTFMISSIDSFPSWSASASPSLCPPLAVPISFSLNLSPYLLTLDEYLFSLLMRSTFGCSTWGFSGVDPRVDARNRTTTTAAAIKYLVDL</sequence>
<gene>
    <name evidence="1" type="ORF">OGAPHI_002168</name>
</gene>
<keyword evidence="2" id="KW-1185">Reference proteome</keyword>
<organism evidence="1 2">
    <name type="scientific">Ogataea philodendri</name>
    <dbReference type="NCBI Taxonomy" id="1378263"/>
    <lineage>
        <taxon>Eukaryota</taxon>
        <taxon>Fungi</taxon>
        <taxon>Dikarya</taxon>
        <taxon>Ascomycota</taxon>
        <taxon>Saccharomycotina</taxon>
        <taxon>Pichiomycetes</taxon>
        <taxon>Pichiales</taxon>
        <taxon>Pichiaceae</taxon>
        <taxon>Ogataea</taxon>
    </lineage>
</organism>
<evidence type="ECO:0000313" key="2">
    <source>
        <dbReference type="Proteomes" id="UP000769157"/>
    </source>
</evidence>